<dbReference type="Pfam" id="PF18962">
    <property type="entry name" value="Por_Secre_tail"/>
    <property type="match status" value="1"/>
</dbReference>
<name>A0ABQ2ICC2_9BACT</name>
<dbReference type="EMBL" id="BMLI01000002">
    <property type="protein sequence ID" value="GGN06865.1"/>
    <property type="molecule type" value="Genomic_DNA"/>
</dbReference>
<feature type="domain" description="Secretion system C-terminal sorting" evidence="1">
    <location>
        <begin position="3"/>
        <end position="78"/>
    </location>
</feature>
<keyword evidence="3" id="KW-1185">Reference proteome</keyword>
<protein>
    <recommendedName>
        <fullName evidence="1">Secretion system C-terminal sorting domain-containing protein</fullName>
    </recommendedName>
</protein>
<organism evidence="2 3">
    <name type="scientific">Dyadobacter beijingensis</name>
    <dbReference type="NCBI Taxonomy" id="365489"/>
    <lineage>
        <taxon>Bacteria</taxon>
        <taxon>Pseudomonadati</taxon>
        <taxon>Bacteroidota</taxon>
        <taxon>Cytophagia</taxon>
        <taxon>Cytophagales</taxon>
        <taxon>Spirosomataceae</taxon>
        <taxon>Dyadobacter</taxon>
    </lineage>
</organism>
<dbReference type="Proteomes" id="UP000632339">
    <property type="component" value="Unassembled WGS sequence"/>
</dbReference>
<reference evidence="3" key="1">
    <citation type="journal article" date="2019" name="Int. J. Syst. Evol. Microbiol.">
        <title>The Global Catalogue of Microorganisms (GCM) 10K type strain sequencing project: providing services to taxonomists for standard genome sequencing and annotation.</title>
        <authorList>
            <consortium name="The Broad Institute Genomics Platform"/>
            <consortium name="The Broad Institute Genome Sequencing Center for Infectious Disease"/>
            <person name="Wu L."/>
            <person name="Ma J."/>
        </authorList>
    </citation>
    <scope>NUCLEOTIDE SEQUENCE [LARGE SCALE GENOMIC DNA]</scope>
    <source>
        <strain evidence="3">CGMCC 1.6375</strain>
    </source>
</reference>
<dbReference type="InterPro" id="IPR026444">
    <property type="entry name" value="Secre_tail"/>
</dbReference>
<evidence type="ECO:0000259" key="1">
    <source>
        <dbReference type="Pfam" id="PF18962"/>
    </source>
</evidence>
<comment type="caution">
    <text evidence="2">The sequence shown here is derived from an EMBL/GenBank/DDBJ whole genome shotgun (WGS) entry which is preliminary data.</text>
</comment>
<proteinExistence type="predicted"/>
<evidence type="ECO:0000313" key="3">
    <source>
        <dbReference type="Proteomes" id="UP000632339"/>
    </source>
</evidence>
<dbReference type="NCBIfam" id="TIGR04183">
    <property type="entry name" value="Por_Secre_tail"/>
    <property type="match status" value="1"/>
</dbReference>
<sequence length="90" mass="10171">MAVYPNPVQNELTIEAQAVETAVESLVLISEQTGQIAKEATVKDLKQDNKLQGDKILLNVADLPRGTYYLQLITKEKTDHPRERIRLLLQ</sequence>
<gene>
    <name evidence="2" type="ORF">GCM10010967_47810</name>
</gene>
<accession>A0ABQ2ICC2</accession>
<evidence type="ECO:0000313" key="2">
    <source>
        <dbReference type="EMBL" id="GGN06865.1"/>
    </source>
</evidence>